<dbReference type="Gene3D" id="3.80.10.10">
    <property type="entry name" value="Ribonuclease Inhibitor"/>
    <property type="match status" value="1"/>
</dbReference>
<dbReference type="InterPro" id="IPR032675">
    <property type="entry name" value="LRR_dom_sf"/>
</dbReference>
<evidence type="ECO:0000313" key="2">
    <source>
        <dbReference type="Proteomes" id="UP001652621"/>
    </source>
</evidence>
<feature type="region of interest" description="Disordered" evidence="1">
    <location>
        <begin position="260"/>
        <end position="294"/>
    </location>
</feature>
<feature type="region of interest" description="Disordered" evidence="1">
    <location>
        <begin position="200"/>
        <end position="234"/>
    </location>
</feature>
<feature type="compositionally biased region" description="Basic and acidic residues" evidence="1">
    <location>
        <begin position="260"/>
        <end position="290"/>
    </location>
</feature>
<keyword evidence="2" id="KW-1185">Reference proteome</keyword>
<dbReference type="PANTHER" id="PTHR24110">
    <property type="entry name" value="CENTROSOMAL PROTEIN OF 78 KDA"/>
    <property type="match status" value="1"/>
</dbReference>
<name>A0ABM3USS1_MUSDO</name>
<protein>
    <submittedName>
        <fullName evidence="3">Uncharacterized protein LOC131801669</fullName>
    </submittedName>
</protein>
<dbReference type="PANTHER" id="PTHR24110:SF3">
    <property type="entry name" value="CENTROSOMAL PROTEIN OF 78 KDA"/>
    <property type="match status" value="1"/>
</dbReference>
<evidence type="ECO:0000256" key="1">
    <source>
        <dbReference type="SAM" id="MobiDB-lite"/>
    </source>
</evidence>
<dbReference type="GeneID" id="131801669"/>
<feature type="compositionally biased region" description="Acidic residues" evidence="1">
    <location>
        <begin position="221"/>
        <end position="231"/>
    </location>
</feature>
<sequence>MEEQTSLEEFSIPIHVNTFAFPNEPDLRLVHELYRPSENVKKLERRRTIFPELFIENYNLGTLADLSVRCLARAFGPDPLPIIADDPLKLRVHYDSLDIDMPLKQCCHITSERFWKRLVLNKHHDKSLALQSNINWKNLGISLKLVEMAEACPAEYWPAEEMSELLQEIQEFVLELHIKRLQSLMERSFEKYFSLKKDLSSMEEDDDTNDEITDSPIPTSEEGDVDEELEANTESQIALAQQLAEEKEQRKIARQILRQDKANARQEKEERRLRREARRHEEEQAAEELKKKKKKKNKLPKSIFEIEISESEDDDEQFIVDRRNLELYLKHKRGYNYPAEHCHHIDLKFVQHLKSLTDFTLEFLGPLQGRQYHQRHYNFSHEDIKNLAYGISLVPQLRIFRLRNSRMDAEKLLTLIRGLKHVEKLETVDFGYDQLMDDCGNALYELFENTQSIRGLELESNQLGEETLRTLGETLSHYSQGTLEYLGLARNPVNDDALHALISNILGTPHISSLNLRGITYLSEDGFICCVAHELLRQHSVLIHLDITAIPIGPKAADQMMISLNSNEKILNIESLACGLDDETEQDIAVILKRNKFIDENPYIGDQTKTDEDIDEWLNTTTNPILLRVLAKREKQNQCLSQKPKEFVASPQTSPLQSQESFKLETYGSVYGQIASNSEYSMEAREPFVYESNQFDEKEFLQHLYLPGPKNRYYHFKTLRD</sequence>
<evidence type="ECO:0000313" key="3">
    <source>
        <dbReference type="RefSeq" id="XP_058976575.1"/>
    </source>
</evidence>
<gene>
    <name evidence="3" type="primary">LOC131801669</name>
</gene>
<accession>A0ABM3USS1</accession>
<dbReference type="Proteomes" id="UP001652621">
    <property type="component" value="Unplaced"/>
</dbReference>
<feature type="compositionally biased region" description="Acidic residues" evidence="1">
    <location>
        <begin position="201"/>
        <end position="213"/>
    </location>
</feature>
<dbReference type="RefSeq" id="XP_058976575.1">
    <property type="nucleotide sequence ID" value="XM_059120592.1"/>
</dbReference>
<proteinExistence type="predicted"/>
<organism evidence="2 3">
    <name type="scientific">Musca domestica</name>
    <name type="common">House fly</name>
    <dbReference type="NCBI Taxonomy" id="7370"/>
    <lineage>
        <taxon>Eukaryota</taxon>
        <taxon>Metazoa</taxon>
        <taxon>Ecdysozoa</taxon>
        <taxon>Arthropoda</taxon>
        <taxon>Hexapoda</taxon>
        <taxon>Insecta</taxon>
        <taxon>Pterygota</taxon>
        <taxon>Neoptera</taxon>
        <taxon>Endopterygota</taxon>
        <taxon>Diptera</taxon>
        <taxon>Brachycera</taxon>
        <taxon>Muscomorpha</taxon>
        <taxon>Muscoidea</taxon>
        <taxon>Muscidae</taxon>
        <taxon>Musca</taxon>
    </lineage>
</organism>
<reference evidence="3" key="1">
    <citation type="submission" date="2025-08" db="UniProtKB">
        <authorList>
            <consortium name="RefSeq"/>
        </authorList>
    </citation>
    <scope>IDENTIFICATION</scope>
    <source>
        <strain evidence="3">Aabys</strain>
        <tissue evidence="3">Whole body</tissue>
    </source>
</reference>
<dbReference type="SUPFAM" id="SSF52047">
    <property type="entry name" value="RNI-like"/>
    <property type="match status" value="1"/>
</dbReference>